<comment type="caution">
    <text evidence="4">The sequence shown here is derived from an EMBL/GenBank/DDBJ whole genome shotgun (WGS) entry which is preliminary data.</text>
</comment>
<evidence type="ECO:0000313" key="4">
    <source>
        <dbReference type="EMBL" id="MCL6271211.1"/>
    </source>
</evidence>
<keyword evidence="2" id="KW-0012">Acyltransferase</keyword>
<evidence type="ECO:0000259" key="3">
    <source>
        <dbReference type="PROSITE" id="PS51186"/>
    </source>
</evidence>
<evidence type="ECO:0000256" key="1">
    <source>
        <dbReference type="ARBA" id="ARBA00022679"/>
    </source>
</evidence>
<dbReference type="Gene3D" id="3.40.630.30">
    <property type="match status" value="1"/>
</dbReference>
<sequence>MSDPDRTIRDIGPQDIQAITRIYNHYIQHSTSTFEEQLVTEKQIEERVRKVTDSFPISYPWLVATEKGDVVGYAYASPWKERSAYRFACETSVYMDSTSHSRGTGSLLYRELLAQLASLGITTAIGVITLPNPRSIKLHERIGFQQVGHLHKVGFKFGEWHDTCYWQKQL</sequence>
<dbReference type="InterPro" id="IPR016181">
    <property type="entry name" value="Acyl_CoA_acyltransferase"/>
</dbReference>
<dbReference type="InterPro" id="IPR000182">
    <property type="entry name" value="GNAT_dom"/>
</dbReference>
<accession>A0ABT0PJR0</accession>
<feature type="domain" description="N-acetyltransferase" evidence="3">
    <location>
        <begin position="6"/>
        <end position="170"/>
    </location>
</feature>
<proteinExistence type="predicted"/>
<organism evidence="4 5">
    <name type="scientific">Parendozoicomonas callyspongiae</name>
    <dbReference type="NCBI Taxonomy" id="2942213"/>
    <lineage>
        <taxon>Bacteria</taxon>
        <taxon>Pseudomonadati</taxon>
        <taxon>Pseudomonadota</taxon>
        <taxon>Gammaproteobacteria</taxon>
        <taxon>Oceanospirillales</taxon>
        <taxon>Endozoicomonadaceae</taxon>
        <taxon>Parendozoicomonas</taxon>
    </lineage>
</organism>
<dbReference type="RefSeq" id="WP_249700648.1">
    <property type="nucleotide sequence ID" value="NZ_JAMFLX010000021.1"/>
</dbReference>
<dbReference type="PROSITE" id="PS51186">
    <property type="entry name" value="GNAT"/>
    <property type="match status" value="1"/>
</dbReference>
<gene>
    <name evidence="4" type="ORF">M3P05_14895</name>
</gene>
<evidence type="ECO:0000313" key="5">
    <source>
        <dbReference type="Proteomes" id="UP001203338"/>
    </source>
</evidence>
<dbReference type="PANTHER" id="PTHR43072:SF23">
    <property type="entry name" value="UPF0039 PROTEIN C11D3.02C"/>
    <property type="match status" value="1"/>
</dbReference>
<dbReference type="PANTHER" id="PTHR43072">
    <property type="entry name" value="N-ACETYLTRANSFERASE"/>
    <property type="match status" value="1"/>
</dbReference>
<dbReference type="Pfam" id="PF13420">
    <property type="entry name" value="Acetyltransf_4"/>
    <property type="match status" value="1"/>
</dbReference>
<evidence type="ECO:0000256" key="2">
    <source>
        <dbReference type="ARBA" id="ARBA00023315"/>
    </source>
</evidence>
<dbReference type="CDD" id="cd04301">
    <property type="entry name" value="NAT_SF"/>
    <property type="match status" value="1"/>
</dbReference>
<keyword evidence="5" id="KW-1185">Reference proteome</keyword>
<dbReference type="EMBL" id="JAMFLX010000021">
    <property type="protein sequence ID" value="MCL6271211.1"/>
    <property type="molecule type" value="Genomic_DNA"/>
</dbReference>
<keyword evidence="1" id="KW-0808">Transferase</keyword>
<dbReference type="SUPFAM" id="SSF55729">
    <property type="entry name" value="Acyl-CoA N-acyltransferases (Nat)"/>
    <property type="match status" value="1"/>
</dbReference>
<protein>
    <submittedName>
        <fullName evidence="4">N-acetyltransferase family protein</fullName>
    </submittedName>
</protein>
<name>A0ABT0PJR0_9GAMM</name>
<dbReference type="Proteomes" id="UP001203338">
    <property type="component" value="Unassembled WGS sequence"/>
</dbReference>
<reference evidence="4 5" key="1">
    <citation type="submission" date="2022-05" db="EMBL/GenBank/DDBJ databases">
        <authorList>
            <person name="Park J.-S."/>
        </authorList>
    </citation>
    <scope>NUCLEOTIDE SEQUENCE [LARGE SCALE GENOMIC DNA]</scope>
    <source>
        <strain evidence="4 5">2012CJ34-2</strain>
    </source>
</reference>